<dbReference type="STRING" id="4113.M1D832"/>
<sequence length="100" mass="11655">MEMDGSKRVFQWLGPSSQGDNSFNKQQTVCFHWRAERCNRFPSLFLHRDLPEPPQQQQHTVGNGMPSSKRGMFSEVVSLEPYHYLLLTIELLMGSRHYIS</sequence>
<dbReference type="eggNOG" id="KOG0274">
    <property type="taxonomic scope" value="Eukaryota"/>
</dbReference>
<reference evidence="1" key="2">
    <citation type="submission" date="2015-06" db="UniProtKB">
        <authorList>
            <consortium name="EnsemblPlants"/>
        </authorList>
    </citation>
    <scope>IDENTIFICATION</scope>
    <source>
        <strain evidence="1">DM1-3 516 R44</strain>
    </source>
</reference>
<protein>
    <submittedName>
        <fullName evidence="1">F-box and wd40 domain protein</fullName>
    </submittedName>
</protein>
<dbReference type="PaxDb" id="4113-PGSC0003DMT400084803"/>
<dbReference type="Gramene" id="PGSC0003DMT400084803">
    <property type="protein sequence ID" value="PGSC0003DMT400084803"/>
    <property type="gene ID" value="PGSC0003DMG400034374"/>
</dbReference>
<dbReference type="Proteomes" id="UP000011115">
    <property type="component" value="Unassembled WGS sequence"/>
</dbReference>
<reference evidence="2" key="1">
    <citation type="journal article" date="2011" name="Nature">
        <title>Genome sequence and analysis of the tuber crop potato.</title>
        <authorList>
            <consortium name="The Potato Genome Sequencing Consortium"/>
        </authorList>
    </citation>
    <scope>NUCLEOTIDE SEQUENCE [LARGE SCALE GENOMIC DNA]</scope>
    <source>
        <strain evidence="2">cv. DM1-3 516 R44</strain>
    </source>
</reference>
<name>M1D832_SOLTU</name>
<organism evidence="1 2">
    <name type="scientific">Solanum tuberosum</name>
    <name type="common">Potato</name>
    <dbReference type="NCBI Taxonomy" id="4113"/>
    <lineage>
        <taxon>Eukaryota</taxon>
        <taxon>Viridiplantae</taxon>
        <taxon>Streptophyta</taxon>
        <taxon>Embryophyta</taxon>
        <taxon>Tracheophyta</taxon>
        <taxon>Spermatophyta</taxon>
        <taxon>Magnoliopsida</taxon>
        <taxon>eudicotyledons</taxon>
        <taxon>Gunneridae</taxon>
        <taxon>Pentapetalae</taxon>
        <taxon>asterids</taxon>
        <taxon>lamiids</taxon>
        <taxon>Solanales</taxon>
        <taxon>Solanaceae</taxon>
        <taxon>Solanoideae</taxon>
        <taxon>Solaneae</taxon>
        <taxon>Solanum</taxon>
    </lineage>
</organism>
<keyword evidence="2" id="KW-1185">Reference proteome</keyword>
<dbReference type="EnsemblPlants" id="PGSC0003DMT400084803">
    <property type="protein sequence ID" value="PGSC0003DMT400084803"/>
    <property type="gene ID" value="PGSC0003DMG400034374"/>
</dbReference>
<evidence type="ECO:0000313" key="2">
    <source>
        <dbReference type="Proteomes" id="UP000011115"/>
    </source>
</evidence>
<dbReference type="HOGENOM" id="CLU_2311077_0_0_1"/>
<dbReference type="AlphaFoldDB" id="M1D832"/>
<dbReference type="InParanoid" id="M1D832"/>
<accession>M1D832</accession>
<proteinExistence type="predicted"/>
<evidence type="ECO:0000313" key="1">
    <source>
        <dbReference type="EnsemblPlants" id="PGSC0003DMT400084803"/>
    </source>
</evidence>